<comment type="caution">
    <text evidence="4">The sequence shown here is derived from an EMBL/GenBank/DDBJ whole genome shotgun (WGS) entry which is preliminary data.</text>
</comment>
<proteinExistence type="predicted"/>
<sequence length="245" mass="28532">MVDPARARPPQVFVNLGTTEMSDDFIRHLVLGLTDSGMLNVFIDREEWLGKNLNHIYTYIEESTIALAIFSTRYPETEWCLDELVKMKERASDNKLLVIPIFYNVSKNDVRNLEGEFGDGFMEMRQRYTKYKYDPFRVQRWETSLASISRMEPCLTWETQSSNISLITDIVREVKRNLDMDADPRRTKMAFVEVFVSAFIVAFVFSLLVARLPFTDVNFFRTAKWLVGFPVTFIALLQLYSALSQ</sequence>
<dbReference type="PANTHER" id="PTHR32009:SF93">
    <property type="entry name" value="TIR DOMAIN-CONTAINING PROTEIN"/>
    <property type="match status" value="1"/>
</dbReference>
<evidence type="ECO:0000259" key="3">
    <source>
        <dbReference type="PROSITE" id="PS50104"/>
    </source>
</evidence>
<feature type="transmembrane region" description="Helical" evidence="2">
    <location>
        <begin position="190"/>
        <end position="210"/>
    </location>
</feature>
<reference evidence="4" key="1">
    <citation type="submission" date="2019-07" db="EMBL/GenBank/DDBJ databases">
        <authorList>
            <person name="Dittberner H."/>
        </authorList>
    </citation>
    <scope>NUCLEOTIDE SEQUENCE [LARGE SCALE GENOMIC DNA]</scope>
</reference>
<dbReference type="SUPFAM" id="SSF52200">
    <property type="entry name" value="Toll/Interleukin receptor TIR domain"/>
    <property type="match status" value="1"/>
</dbReference>
<protein>
    <recommendedName>
        <fullName evidence="3">TIR domain-containing protein</fullName>
    </recommendedName>
</protein>
<dbReference type="EMBL" id="CABITT030000006">
    <property type="protein sequence ID" value="VVB07962.1"/>
    <property type="molecule type" value="Genomic_DNA"/>
</dbReference>
<accession>A0A565C2W2</accession>
<keyword evidence="1" id="KW-0520">NAD</keyword>
<evidence type="ECO:0000313" key="5">
    <source>
        <dbReference type="Proteomes" id="UP000489600"/>
    </source>
</evidence>
<dbReference type="GO" id="GO:0007165">
    <property type="term" value="P:signal transduction"/>
    <property type="evidence" value="ECO:0007669"/>
    <property type="project" value="InterPro"/>
</dbReference>
<evidence type="ECO:0000313" key="4">
    <source>
        <dbReference type="EMBL" id="VVB07962.1"/>
    </source>
</evidence>
<keyword evidence="2" id="KW-0472">Membrane</keyword>
<dbReference type="Gene3D" id="3.40.50.10140">
    <property type="entry name" value="Toll/interleukin-1 receptor homology (TIR) domain"/>
    <property type="match status" value="1"/>
</dbReference>
<dbReference type="Pfam" id="PF01582">
    <property type="entry name" value="TIR"/>
    <property type="match status" value="1"/>
</dbReference>
<evidence type="ECO:0000256" key="2">
    <source>
        <dbReference type="SAM" id="Phobius"/>
    </source>
</evidence>
<organism evidence="4 5">
    <name type="scientific">Arabis nemorensis</name>
    <dbReference type="NCBI Taxonomy" id="586526"/>
    <lineage>
        <taxon>Eukaryota</taxon>
        <taxon>Viridiplantae</taxon>
        <taxon>Streptophyta</taxon>
        <taxon>Embryophyta</taxon>
        <taxon>Tracheophyta</taxon>
        <taxon>Spermatophyta</taxon>
        <taxon>Magnoliopsida</taxon>
        <taxon>eudicotyledons</taxon>
        <taxon>Gunneridae</taxon>
        <taxon>Pentapetalae</taxon>
        <taxon>rosids</taxon>
        <taxon>malvids</taxon>
        <taxon>Brassicales</taxon>
        <taxon>Brassicaceae</taxon>
        <taxon>Arabideae</taxon>
        <taxon>Arabis</taxon>
    </lineage>
</organism>
<dbReference type="SMART" id="SM00255">
    <property type="entry name" value="TIR"/>
    <property type="match status" value="1"/>
</dbReference>
<keyword evidence="2" id="KW-0812">Transmembrane</keyword>
<gene>
    <name evidence="4" type="ORF">ANE_LOCUS18406</name>
</gene>
<dbReference type="Proteomes" id="UP000489600">
    <property type="component" value="Unassembled WGS sequence"/>
</dbReference>
<keyword evidence="2" id="KW-1133">Transmembrane helix</keyword>
<name>A0A565C2W2_9BRAS</name>
<dbReference type="InterPro" id="IPR035897">
    <property type="entry name" value="Toll_tir_struct_dom_sf"/>
</dbReference>
<feature type="transmembrane region" description="Helical" evidence="2">
    <location>
        <begin position="222"/>
        <end position="243"/>
    </location>
</feature>
<evidence type="ECO:0000256" key="1">
    <source>
        <dbReference type="ARBA" id="ARBA00023027"/>
    </source>
</evidence>
<dbReference type="OrthoDB" id="1077887at2759"/>
<dbReference type="PANTHER" id="PTHR32009">
    <property type="entry name" value="TMV RESISTANCE PROTEIN N-LIKE"/>
    <property type="match status" value="1"/>
</dbReference>
<dbReference type="InterPro" id="IPR000157">
    <property type="entry name" value="TIR_dom"/>
</dbReference>
<dbReference type="AlphaFoldDB" id="A0A565C2W2"/>
<feature type="domain" description="TIR" evidence="3">
    <location>
        <begin position="8"/>
        <end position="175"/>
    </location>
</feature>
<keyword evidence="5" id="KW-1185">Reference proteome</keyword>
<dbReference type="PROSITE" id="PS50104">
    <property type="entry name" value="TIR"/>
    <property type="match status" value="1"/>
</dbReference>